<dbReference type="AlphaFoldDB" id="A0AAE9GX63"/>
<organism evidence="1 2">
    <name type="scientific">Uruburuella suis</name>
    <dbReference type="NCBI Taxonomy" id="252130"/>
    <lineage>
        <taxon>Bacteria</taxon>
        <taxon>Pseudomonadati</taxon>
        <taxon>Pseudomonadota</taxon>
        <taxon>Betaproteobacteria</taxon>
        <taxon>Neisseriales</taxon>
        <taxon>Neisseriaceae</taxon>
        <taxon>Uruburuella</taxon>
    </lineage>
</organism>
<evidence type="ECO:0000313" key="2">
    <source>
        <dbReference type="Proteomes" id="UP000829756"/>
    </source>
</evidence>
<dbReference type="InterPro" id="IPR021856">
    <property type="entry name" value="DUF3465"/>
</dbReference>
<dbReference type="Proteomes" id="UP000829756">
    <property type="component" value="Chromosome"/>
</dbReference>
<reference evidence="1" key="2">
    <citation type="journal article" date="2022" name="Res Sq">
        <title>Evolution of multicellular longitudinally dividing oral cavity symbionts (Neisseriaceae).</title>
        <authorList>
            <person name="Nyongesa S."/>
            <person name="Weber P."/>
            <person name="Bernet E."/>
            <person name="Pullido F."/>
            <person name="Nieckarz M."/>
            <person name="Delaby M."/>
            <person name="Nieves C."/>
            <person name="Viehboeck T."/>
            <person name="Krause N."/>
            <person name="Rivera-Millot A."/>
            <person name="Nakamura A."/>
            <person name="Vischer N."/>
            <person name="VanNieuwenhze M."/>
            <person name="Brun Y."/>
            <person name="Cava F."/>
            <person name="Bulgheresi S."/>
            <person name="Veyrier F."/>
        </authorList>
    </citation>
    <scope>NUCLEOTIDE SEQUENCE</scope>
    <source>
        <strain evidence="1">1258/02</strain>
    </source>
</reference>
<dbReference type="Pfam" id="PF11948">
    <property type="entry name" value="DUF3465"/>
    <property type="match status" value="1"/>
</dbReference>
<proteinExistence type="predicted"/>
<evidence type="ECO:0000313" key="1">
    <source>
        <dbReference type="EMBL" id="UOO78401.1"/>
    </source>
</evidence>
<reference evidence="1" key="1">
    <citation type="submission" date="2021-12" db="EMBL/GenBank/DDBJ databases">
        <authorList>
            <person name="Veyrier F.J."/>
        </authorList>
    </citation>
    <scope>NUCLEOTIDE SEQUENCE</scope>
    <source>
        <strain evidence="1">1258/02</strain>
    </source>
</reference>
<dbReference type="KEGG" id="usu:LVJ78_06645"/>
<dbReference type="RefSeq" id="WP_243650313.1">
    <property type="nucleotide sequence ID" value="NZ_CP091507.1"/>
</dbReference>
<name>A0AAE9GX63_9NEIS</name>
<dbReference type="EMBL" id="CP091507">
    <property type="protein sequence ID" value="UOO78401.1"/>
    <property type="molecule type" value="Genomic_DNA"/>
</dbReference>
<protein>
    <submittedName>
        <fullName evidence="1">DUF3465 domain-containing protein</fullName>
    </submittedName>
</protein>
<accession>A0AAE9GX63</accession>
<gene>
    <name evidence="1" type="ORF">LVJ78_06645</name>
</gene>
<sequence length="150" mass="16651">MMKNWIWIALVVGAIIGYQLWQQQTPGKTDAPNHAAAPADTDAKLQAAFDGRQSNLQIQGSGVVSKTLPDDNKGSRHQRFILKLANGQTLLVAHNIDLAPRIPQLKKGDAVAFYGEYEWSAQGGVIHWTHHDPKGRHADGWLEHRGIIYQ</sequence>